<keyword evidence="5" id="KW-1185">Reference proteome</keyword>
<dbReference type="InterPro" id="IPR023394">
    <property type="entry name" value="Sec7_C_sf"/>
</dbReference>
<reference evidence="4" key="1">
    <citation type="submission" date="2020-12" db="EMBL/GenBank/DDBJ databases">
        <title>Metabolic potential, ecology and presence of endohyphal bacteria is reflected in genomic diversity of Mucoromycotina.</title>
        <authorList>
            <person name="Muszewska A."/>
            <person name="Okrasinska A."/>
            <person name="Steczkiewicz K."/>
            <person name="Drgas O."/>
            <person name="Orlowska M."/>
            <person name="Perlinska-Lenart U."/>
            <person name="Aleksandrzak-Piekarczyk T."/>
            <person name="Szatraj K."/>
            <person name="Zielenkiewicz U."/>
            <person name="Pilsyk S."/>
            <person name="Malc E."/>
            <person name="Mieczkowski P."/>
            <person name="Kruszewska J.S."/>
            <person name="Biernat P."/>
            <person name="Pawlowska J."/>
        </authorList>
    </citation>
    <scope>NUCLEOTIDE SEQUENCE</scope>
    <source>
        <strain evidence="4">WA0000017839</strain>
    </source>
</reference>
<feature type="compositionally biased region" description="Acidic residues" evidence="2">
    <location>
        <begin position="237"/>
        <end position="272"/>
    </location>
</feature>
<dbReference type="CDD" id="cd00171">
    <property type="entry name" value="Sec7"/>
    <property type="match status" value="1"/>
</dbReference>
<feature type="compositionally biased region" description="Low complexity" evidence="2">
    <location>
        <begin position="87"/>
        <end position="100"/>
    </location>
</feature>
<feature type="region of interest" description="Disordered" evidence="2">
    <location>
        <begin position="673"/>
        <end position="750"/>
    </location>
</feature>
<name>A0A8H7QTS6_9FUNG</name>
<dbReference type="Proteomes" id="UP000603453">
    <property type="component" value="Unassembled WGS sequence"/>
</dbReference>
<dbReference type="InterPro" id="IPR011993">
    <property type="entry name" value="PH-like_dom_sf"/>
</dbReference>
<dbReference type="PANTHER" id="PTHR10663:SF373">
    <property type="entry name" value="PH AND SEC7 DOMAIN-CONTAINING PROTEIN C11E3.11C"/>
    <property type="match status" value="1"/>
</dbReference>
<feature type="compositionally biased region" description="Low complexity" evidence="2">
    <location>
        <begin position="1"/>
        <end position="16"/>
    </location>
</feature>
<dbReference type="OrthoDB" id="2157641at2759"/>
<evidence type="ECO:0000259" key="3">
    <source>
        <dbReference type="PROSITE" id="PS50190"/>
    </source>
</evidence>
<feature type="domain" description="SEC7" evidence="3">
    <location>
        <begin position="390"/>
        <end position="629"/>
    </location>
</feature>
<dbReference type="Gene3D" id="1.10.1000.11">
    <property type="entry name" value="Arf Nucleotide-binding Site Opener,domain 2"/>
    <property type="match status" value="1"/>
</dbReference>
<feature type="compositionally biased region" description="Polar residues" evidence="2">
    <location>
        <begin position="19"/>
        <end position="30"/>
    </location>
</feature>
<feature type="region of interest" description="Disordered" evidence="2">
    <location>
        <begin position="226"/>
        <end position="286"/>
    </location>
</feature>
<protein>
    <recommendedName>
        <fullName evidence="3">SEC7 domain-containing protein</fullName>
    </recommendedName>
</protein>
<dbReference type="InterPro" id="IPR035999">
    <property type="entry name" value="Sec7_dom_sf"/>
</dbReference>
<dbReference type="SUPFAM" id="SSF48425">
    <property type="entry name" value="Sec7 domain"/>
    <property type="match status" value="1"/>
</dbReference>
<evidence type="ECO:0000313" key="4">
    <source>
        <dbReference type="EMBL" id="KAG2197608.1"/>
    </source>
</evidence>
<dbReference type="GO" id="GO:0005085">
    <property type="term" value="F:guanyl-nucleotide exchange factor activity"/>
    <property type="evidence" value="ECO:0007669"/>
    <property type="project" value="InterPro"/>
</dbReference>
<dbReference type="SMART" id="SM00222">
    <property type="entry name" value="Sec7"/>
    <property type="match status" value="1"/>
</dbReference>
<dbReference type="Pfam" id="PF01369">
    <property type="entry name" value="Sec7"/>
    <property type="match status" value="1"/>
</dbReference>
<accession>A0A8H7QTS6</accession>
<evidence type="ECO:0000256" key="1">
    <source>
        <dbReference type="SAM" id="Coils"/>
    </source>
</evidence>
<dbReference type="InterPro" id="IPR001849">
    <property type="entry name" value="PH_domain"/>
</dbReference>
<dbReference type="SUPFAM" id="SSF50729">
    <property type="entry name" value="PH domain-like"/>
    <property type="match status" value="1"/>
</dbReference>
<dbReference type="GO" id="GO:0032012">
    <property type="term" value="P:regulation of ARF protein signal transduction"/>
    <property type="evidence" value="ECO:0007669"/>
    <property type="project" value="InterPro"/>
</dbReference>
<dbReference type="PANTHER" id="PTHR10663">
    <property type="entry name" value="GUANYL-NUCLEOTIDE EXCHANGE FACTOR"/>
    <property type="match status" value="1"/>
</dbReference>
<dbReference type="SMART" id="SM00233">
    <property type="entry name" value="PH"/>
    <property type="match status" value="1"/>
</dbReference>
<dbReference type="PROSITE" id="PS50190">
    <property type="entry name" value="SEC7"/>
    <property type="match status" value="1"/>
</dbReference>
<dbReference type="InterPro" id="IPR041681">
    <property type="entry name" value="PH_9"/>
</dbReference>
<comment type="caution">
    <text evidence="4">The sequence shown here is derived from an EMBL/GenBank/DDBJ whole genome shotgun (WGS) entry which is preliminary data.</text>
</comment>
<dbReference type="Gene3D" id="2.30.29.30">
    <property type="entry name" value="Pleckstrin-homology domain (PH domain)/Phosphotyrosine-binding domain (PTB)"/>
    <property type="match status" value="1"/>
</dbReference>
<feature type="region of interest" description="Disordered" evidence="2">
    <location>
        <begin position="130"/>
        <end position="150"/>
    </location>
</feature>
<feature type="compositionally biased region" description="Pro residues" evidence="2">
    <location>
        <begin position="678"/>
        <end position="690"/>
    </location>
</feature>
<dbReference type="InterPro" id="IPR000904">
    <property type="entry name" value="Sec7_dom"/>
</dbReference>
<sequence length="1071" mass="121070">MLPNSRIIPSSNNNKNLRTRSNSTSAAFDCNGQQKKGFISRLLANPTNNNNSRDHPYYPSRPKYESVLGIQHDTTAAWGKPSEKTSLKSSSSTGSATGFGKLFKKRGKTLDDSDNFENLDDDLPKVRPIHNSSIRRKHTKIPLAPPPVVLKRNTQQPDSLLTDLPDQYITKRPSLHLNNSDNASLRKSSGSYSIYSTFGGNGNGSLYSVEVAKKDKSVDSFMTVVTTLPDQPNIEDNSNEEETNEEGTNEDTNEDDDEDTTTTNEDSDDEFVDATGSSQEDIEREKRLEMQSNLSKRLSGGHFGSAGGLLLSINEPPVPQRRSLNQDDELSKSMLNWKRHSDSGKRWSLRATTEEEQKHASTITVIDLRSTLSIPQIDVPEEEEELSVPDKLALRQKAQEALDGNDTRTESTTELFSKTLDDVWKTMDENKLELFHQDTPSPKEPDMSDKVKETALQLWKEDETTVTKERMAEWLGQGKPFHSAVLYQYMDYFYFTDMRLDSAFRKLCSKLYFKAEAQQIDRILESFAHRYWDCNPGCLFGSADIVYAVVYSLLLLNTDLHVAQGNHARMTRSEFIRNTMSTIRDQRDHEALLGHSHPPHHPTPTKSSTAWEAEVEATIKEMYVSVKQYQILQPLGRKSSLTKRSSMMGKRVIGIKRSVNSIIRKSGRESIMLDDLLVPPPSTASPPPPSTIRSSMSSGYNRPFIRSPRRDSFSSATSSSATSLSSRCTSPTNSLSPPPPTTGQSMMGYMNNTHLFSSRPPYFKEGVVMRKHLLENATHKARHREWRECFLEVGPDGLRMFALLQNNGPIGDKSLFRHSSLFEKSSTPHKWTASSQLIGEIELNHTLANPLPPPGYNRQRPHVFAIQQSDGGVYLFQVASSEQTQEWVSTCNYWAARESKEPLPGGVGNMEYGWGECLSDVILDLDAMRRGQEQKQHVSQVDPDTILIGDWLPPTATMVSSAMDEKEQYEMLQKHLVELNHEINQHRDIKTKIMLKFPTRCANYGKVMHNWEARSKYLLHDIIKYQNYCDALEKSLQKRPKPVVTECPVPLSYQTSQVDLLKEINQDLFLL</sequence>
<evidence type="ECO:0000313" key="5">
    <source>
        <dbReference type="Proteomes" id="UP000603453"/>
    </source>
</evidence>
<dbReference type="AlphaFoldDB" id="A0A8H7QTS6"/>
<proteinExistence type="predicted"/>
<organism evidence="4 5">
    <name type="scientific">Mucor saturninus</name>
    <dbReference type="NCBI Taxonomy" id="64648"/>
    <lineage>
        <taxon>Eukaryota</taxon>
        <taxon>Fungi</taxon>
        <taxon>Fungi incertae sedis</taxon>
        <taxon>Mucoromycota</taxon>
        <taxon>Mucoromycotina</taxon>
        <taxon>Mucoromycetes</taxon>
        <taxon>Mucorales</taxon>
        <taxon>Mucorineae</taxon>
        <taxon>Mucoraceae</taxon>
        <taxon>Mucor</taxon>
    </lineage>
</organism>
<dbReference type="Pfam" id="PF15410">
    <property type="entry name" value="PH_9"/>
    <property type="match status" value="1"/>
</dbReference>
<feature type="region of interest" description="Disordered" evidence="2">
    <location>
        <begin position="1"/>
        <end position="30"/>
    </location>
</feature>
<keyword evidence="1" id="KW-0175">Coiled coil</keyword>
<evidence type="ECO:0000256" key="2">
    <source>
        <dbReference type="SAM" id="MobiDB-lite"/>
    </source>
</evidence>
<feature type="compositionally biased region" description="Low complexity" evidence="2">
    <location>
        <begin position="713"/>
        <end position="735"/>
    </location>
</feature>
<gene>
    <name evidence="4" type="ORF">INT47_006671</name>
</gene>
<feature type="coiled-coil region" evidence="1">
    <location>
        <begin position="962"/>
        <end position="989"/>
    </location>
</feature>
<feature type="region of interest" description="Disordered" evidence="2">
    <location>
        <begin position="75"/>
        <end position="100"/>
    </location>
</feature>
<dbReference type="EMBL" id="JAEPRD010000125">
    <property type="protein sequence ID" value="KAG2197608.1"/>
    <property type="molecule type" value="Genomic_DNA"/>
</dbReference>